<dbReference type="Gene3D" id="3.40.50.720">
    <property type="entry name" value="NAD(P)-binding Rossmann-like Domain"/>
    <property type="match status" value="1"/>
</dbReference>
<proteinExistence type="predicted"/>
<feature type="region of interest" description="Disordered" evidence="1">
    <location>
        <begin position="123"/>
        <end position="148"/>
    </location>
</feature>
<dbReference type="EMBL" id="CP038267">
    <property type="protein sequence ID" value="QBR92143.1"/>
    <property type="molecule type" value="Genomic_DNA"/>
</dbReference>
<evidence type="ECO:0000259" key="2">
    <source>
        <dbReference type="Pfam" id="PF13460"/>
    </source>
</evidence>
<dbReference type="InterPro" id="IPR051207">
    <property type="entry name" value="ComplexI_NDUFA9_subunit"/>
</dbReference>
<dbReference type="SUPFAM" id="SSF51735">
    <property type="entry name" value="NAD(P)-binding Rossmann-fold domains"/>
    <property type="match status" value="1"/>
</dbReference>
<evidence type="ECO:0000256" key="1">
    <source>
        <dbReference type="SAM" id="MobiDB-lite"/>
    </source>
</evidence>
<dbReference type="RefSeq" id="WP_135075834.1">
    <property type="nucleotide sequence ID" value="NZ_CP038267.1"/>
</dbReference>
<dbReference type="Proteomes" id="UP000294894">
    <property type="component" value="Chromosome"/>
</dbReference>
<name>A0A4P7GJR2_9ACTN</name>
<dbReference type="PANTHER" id="PTHR12126">
    <property type="entry name" value="NADH-UBIQUINONE OXIDOREDUCTASE 39 KDA SUBUNIT-RELATED"/>
    <property type="match status" value="1"/>
</dbReference>
<dbReference type="GO" id="GO:0044877">
    <property type="term" value="F:protein-containing complex binding"/>
    <property type="evidence" value="ECO:0007669"/>
    <property type="project" value="TreeGrafter"/>
</dbReference>
<evidence type="ECO:0000313" key="4">
    <source>
        <dbReference type="Proteomes" id="UP000294894"/>
    </source>
</evidence>
<keyword evidence="4" id="KW-1185">Reference proteome</keyword>
<dbReference type="AlphaFoldDB" id="A0A4P7GJR2"/>
<dbReference type="OrthoDB" id="9774199at2"/>
<sequence>MTAPEPDPRRVLVLGATGYVGSRLVPALLAAGHQVIASSSRPPQPAAYDWGSEVEWRRCDATDADQVAAALEGVDALCYLVHSLDGPRFDERDRVAAATVAEGVRRSGVRRLVYLSGLLPERSAHDLSPTSPRGTRSRRSSRPRTARR</sequence>
<feature type="domain" description="NAD(P)-binding" evidence="2">
    <location>
        <begin position="15"/>
        <end position="121"/>
    </location>
</feature>
<dbReference type="PANTHER" id="PTHR12126:SF11">
    <property type="entry name" value="NADH DEHYDROGENASE [UBIQUINONE] 1 ALPHA SUBCOMPLEX SUBUNIT 9, MITOCHONDRIAL"/>
    <property type="match status" value="1"/>
</dbReference>
<evidence type="ECO:0000313" key="3">
    <source>
        <dbReference type="EMBL" id="QBR92143.1"/>
    </source>
</evidence>
<dbReference type="Pfam" id="PF13460">
    <property type="entry name" value="NAD_binding_10"/>
    <property type="match status" value="1"/>
</dbReference>
<feature type="compositionally biased region" description="Basic residues" evidence="1">
    <location>
        <begin position="135"/>
        <end position="148"/>
    </location>
</feature>
<dbReference type="KEGG" id="noy:EXE57_07495"/>
<organism evidence="3 4">
    <name type="scientific">Nocardioides euryhalodurans</name>
    <dbReference type="NCBI Taxonomy" id="2518370"/>
    <lineage>
        <taxon>Bacteria</taxon>
        <taxon>Bacillati</taxon>
        <taxon>Actinomycetota</taxon>
        <taxon>Actinomycetes</taxon>
        <taxon>Propionibacteriales</taxon>
        <taxon>Nocardioidaceae</taxon>
        <taxon>Nocardioides</taxon>
    </lineage>
</organism>
<reference evidence="3 4" key="1">
    <citation type="submission" date="2019-03" db="EMBL/GenBank/DDBJ databases">
        <title>Three New Species of Nocardioides, Nocardioides euryhalodurans sp. nov., Nocardioides seonyuensis sp. nov. and Nocardioides eburneoflavus sp. nov., Iolated from Soil.</title>
        <authorList>
            <person name="Roh S.G."/>
            <person name="Lee C."/>
            <person name="Kim M.-K."/>
            <person name="Kim S.B."/>
        </authorList>
    </citation>
    <scope>NUCLEOTIDE SEQUENCE [LARGE SCALE GENOMIC DNA]</scope>
    <source>
        <strain evidence="3 4">MMS17-SY117</strain>
    </source>
</reference>
<protein>
    <submittedName>
        <fullName evidence="3">NAD-dependent epimerase/dehydratase family protein</fullName>
    </submittedName>
</protein>
<accession>A0A4P7GJR2</accession>
<dbReference type="InterPro" id="IPR016040">
    <property type="entry name" value="NAD(P)-bd_dom"/>
</dbReference>
<gene>
    <name evidence="3" type="ORF">EXE57_07495</name>
</gene>
<dbReference type="InterPro" id="IPR036291">
    <property type="entry name" value="NAD(P)-bd_dom_sf"/>
</dbReference>